<evidence type="ECO:0000313" key="2">
    <source>
        <dbReference type="EMBL" id="OKL43470.1"/>
    </source>
</evidence>
<keyword evidence="3" id="KW-1185">Reference proteome</keyword>
<accession>A0A1U7JFE2</accession>
<dbReference type="Pfam" id="PF02616">
    <property type="entry name" value="SMC_ScpA"/>
    <property type="match status" value="1"/>
</dbReference>
<evidence type="ECO:0000313" key="3">
    <source>
        <dbReference type="Proteomes" id="UP000185783"/>
    </source>
</evidence>
<sequence length="285" mass="32142">MAETSDDNQGATLEQEDLLGSSLGTQTGLSEPSLHVDVQGYEGPLDLLLTLARSQKVDITKVSILQLTEQYLEFVREARRLRLELAADYLVMAAWLAYLKSRLLLPVEANDEEPTGEELAAALAFRLQRLEAMREAAAKLMNLNRLGRDVFARGAPETVSIERTNVWSAGLYELLTAYAAQRQRTSVTSVNYEKRQVWSLQEARELLQRLIGGAADWTPIDRFLIRFMDDPKERVTALASTFSASLELVREGQIELQQSAPFARLYVRSKPRPTTEEMEQELSHE</sequence>
<dbReference type="RefSeq" id="WP_051269011.1">
    <property type="nucleotide sequence ID" value="NZ_LVVZ01000019.1"/>
</dbReference>
<dbReference type="Proteomes" id="UP000185783">
    <property type="component" value="Unassembled WGS sequence"/>
</dbReference>
<dbReference type="PANTHER" id="PTHR33969:SF2">
    <property type="entry name" value="SEGREGATION AND CONDENSATION PROTEIN A"/>
    <property type="match status" value="1"/>
</dbReference>
<dbReference type="PANTHER" id="PTHR33969">
    <property type="entry name" value="SEGREGATION AND CONDENSATION PROTEIN A"/>
    <property type="match status" value="1"/>
</dbReference>
<proteinExistence type="predicted"/>
<gene>
    <name evidence="2" type="ORF">A3843_12545</name>
</gene>
<name>A0A1U7JFE2_9HYPH</name>
<dbReference type="OrthoDB" id="9793741at2"/>
<dbReference type="STRING" id="197461.A3843_12545"/>
<organism evidence="2 3">
    <name type="scientific">Pseudovibrio exalbescens</name>
    <dbReference type="NCBI Taxonomy" id="197461"/>
    <lineage>
        <taxon>Bacteria</taxon>
        <taxon>Pseudomonadati</taxon>
        <taxon>Pseudomonadota</taxon>
        <taxon>Alphaproteobacteria</taxon>
        <taxon>Hyphomicrobiales</taxon>
        <taxon>Stappiaceae</taxon>
        <taxon>Pseudovibrio</taxon>
    </lineage>
</organism>
<evidence type="ECO:0000256" key="1">
    <source>
        <dbReference type="ARBA" id="ARBA00044777"/>
    </source>
</evidence>
<dbReference type="EMBL" id="LVVZ01000019">
    <property type="protein sequence ID" value="OKL43470.1"/>
    <property type="molecule type" value="Genomic_DNA"/>
</dbReference>
<protein>
    <recommendedName>
        <fullName evidence="1">Segregation and condensation protein A</fullName>
    </recommendedName>
</protein>
<reference evidence="2 3" key="1">
    <citation type="submission" date="2016-03" db="EMBL/GenBank/DDBJ databases">
        <title>Genome sequence of Nesiotobacter sp. nov., a moderately halophilic alphaproteobacterium isolated from the Yellow Sea, China.</title>
        <authorList>
            <person name="Zhang G."/>
            <person name="Zhang R."/>
        </authorList>
    </citation>
    <scope>NUCLEOTIDE SEQUENCE [LARGE SCALE GENOMIC DNA]</scope>
    <source>
        <strain evidence="2 3">WB1-6</strain>
    </source>
</reference>
<comment type="caution">
    <text evidence="2">The sequence shown here is derived from an EMBL/GenBank/DDBJ whole genome shotgun (WGS) entry which is preliminary data.</text>
</comment>
<dbReference type="Gene3D" id="6.10.250.2410">
    <property type="match status" value="1"/>
</dbReference>
<dbReference type="InterPro" id="IPR003768">
    <property type="entry name" value="ScpA"/>
</dbReference>
<dbReference type="AlphaFoldDB" id="A0A1U7JFE2"/>